<evidence type="ECO:0000256" key="1">
    <source>
        <dbReference type="SAM" id="MobiDB-lite"/>
    </source>
</evidence>
<name>A0ABY7UKV6_9CORY</name>
<keyword evidence="4" id="KW-1185">Reference proteome</keyword>
<feature type="compositionally biased region" description="Polar residues" evidence="1">
    <location>
        <begin position="190"/>
        <end position="200"/>
    </location>
</feature>
<reference evidence="3 4" key="1">
    <citation type="submission" date="2020-10" db="EMBL/GenBank/DDBJ databases">
        <title>Complete genome sequence of Corynebacterium jeddahense DSM 45997, type strain of Corynebacterium jeddahense.</title>
        <authorList>
            <person name="Busche T."/>
            <person name="Kalinowski J."/>
            <person name="Ruckert C."/>
        </authorList>
    </citation>
    <scope>NUCLEOTIDE SEQUENCE [LARGE SCALE GENOMIC DNA]</scope>
    <source>
        <strain evidence="3 4">DSM 45997</strain>
    </source>
</reference>
<accession>A0ABY7UKV6</accession>
<keyword evidence="2" id="KW-0472">Membrane</keyword>
<dbReference type="Proteomes" id="UP001218071">
    <property type="component" value="Chromosome"/>
</dbReference>
<organism evidence="3 4">
    <name type="scientific">Corynebacterium jeddahense</name>
    <dbReference type="NCBI Taxonomy" id="1414719"/>
    <lineage>
        <taxon>Bacteria</taxon>
        <taxon>Bacillati</taxon>
        <taxon>Actinomycetota</taxon>
        <taxon>Actinomycetes</taxon>
        <taxon>Mycobacteriales</taxon>
        <taxon>Corynebacteriaceae</taxon>
        <taxon>Corynebacterium</taxon>
    </lineage>
</organism>
<keyword evidence="2" id="KW-1133">Transmembrane helix</keyword>
<dbReference type="EMBL" id="CP063194">
    <property type="protein sequence ID" value="WCZ39339.1"/>
    <property type="molecule type" value="Genomic_DNA"/>
</dbReference>
<sequence>MSMLRAAHHHGKLSEREYRSHLTSLSARGFRTSEPGSTLQYERSRVFDFVLSSDGGSSVSSIAAETKLPEQDLHALMLSAQPHTVSNSAYSTSAPPARRSAWSVKGHITARPQCLSTSSRHIHNSPSPEYSPARRLGTCLNVVIITFHNSCKGDSRANLLPQIVGSLLAVITAIGVIVAAVNPGGGSGSLNGEKTPTPSATAKPGNSGDYSKPVAEAVVQANGVRYYFTPEMLI</sequence>
<gene>
    <name evidence="3" type="ORF">CJEDD_08750</name>
</gene>
<protein>
    <submittedName>
        <fullName evidence="3">Uncharacterized protein</fullName>
    </submittedName>
</protein>
<feature type="transmembrane region" description="Helical" evidence="2">
    <location>
        <begin position="159"/>
        <end position="181"/>
    </location>
</feature>
<dbReference type="RefSeq" id="WP_042409042.1">
    <property type="nucleotide sequence ID" value="NZ_CBYN010000106.1"/>
</dbReference>
<evidence type="ECO:0000313" key="4">
    <source>
        <dbReference type="Proteomes" id="UP001218071"/>
    </source>
</evidence>
<keyword evidence="2" id="KW-0812">Transmembrane</keyword>
<evidence type="ECO:0000313" key="3">
    <source>
        <dbReference type="EMBL" id="WCZ39339.1"/>
    </source>
</evidence>
<proteinExistence type="predicted"/>
<evidence type="ECO:0000256" key="2">
    <source>
        <dbReference type="SAM" id="Phobius"/>
    </source>
</evidence>
<feature type="region of interest" description="Disordered" evidence="1">
    <location>
        <begin position="186"/>
        <end position="209"/>
    </location>
</feature>